<reference evidence="2 3" key="1">
    <citation type="submission" date="2019-11" db="EMBL/GenBank/DDBJ databases">
        <title>Genome sequence of Moorella glycerini DSM11254.</title>
        <authorList>
            <person name="Poehlein A."/>
            <person name="Boeer T."/>
            <person name="Daniel R."/>
        </authorList>
    </citation>
    <scope>NUCLEOTIDE SEQUENCE [LARGE SCALE GENOMIC DNA]</scope>
    <source>
        <strain evidence="2 3">DSM 11254</strain>
    </source>
</reference>
<gene>
    <name evidence="2" type="ORF">MGLY_15770</name>
</gene>
<feature type="signal peptide" evidence="1">
    <location>
        <begin position="1"/>
        <end position="37"/>
    </location>
</feature>
<evidence type="ECO:0000313" key="2">
    <source>
        <dbReference type="EMBL" id="QGP92211.1"/>
    </source>
</evidence>
<evidence type="ECO:0000313" key="3">
    <source>
        <dbReference type="Proteomes" id="UP000425916"/>
    </source>
</evidence>
<dbReference type="AlphaFoldDB" id="A0A6I5ZS06"/>
<dbReference type="EMBL" id="CP046244">
    <property type="protein sequence ID" value="QGP92211.1"/>
    <property type="molecule type" value="Genomic_DNA"/>
</dbReference>
<dbReference type="RefSeq" id="WP_156272848.1">
    <property type="nucleotide sequence ID" value="NZ_CP046244.1"/>
</dbReference>
<evidence type="ECO:0008006" key="4">
    <source>
        <dbReference type="Google" id="ProtNLM"/>
    </source>
</evidence>
<sequence>MSAQSLTKSFKKARRAVAVVAVLALLLALLPAVPAMATAANVNVSPSSGKAGAVGSYTITFSSDTSVNPGDQIAVIFPSAFGDANAAVEKVTVNGAVYSFSAQRQAPGVWSLYYTGSQAIPANVSYAVYFNNLVNPTTADSYQITVRAPYPTDAGSSASVTITPADPVKLVIQGLTDEDGSAPGIQITVGSTQNLVITLVDRYGNVGAENSTGKDIHVKLTDTDTQANFGSNQEVEVTIAQGATQNTAAWTPKTAGTVTITATDVTENPNPQMQAASVDAQVRAAAPASILLDGPSYLDKDAEGAYNVTLKDAYGNTAPAPAGGITVTLAASPGDGVTFTPSSVVIQEGQSSGTFKFKSSKADMYNITASATGLVQAEKRVAVGVTVLSKLAVTAPATGEVGIANEITIELRDQFDKSFAAPNDLTVTLSTDKTGTFYDKPSNGTSILSVTVPKGQSSVKVYYVPGTNAVGAHKLIFSTVQLLSDGRSTGTTVTAEATINVGTGAELSLVVSGLNFTAGQRGEVTITVKDGHYNDVPAGPNGRVVYLETESPTGKFYSAAEGGDPITQVTIPAGQASVKVYYVDTESWTKKAMADGKLSSAAVSDSGLYSYTVAFRSEGVIGFSGKAIVNPDEAKAITLDIAQQDVNAVPDSIWTQIGSKIGATDLIGIAKMRVGVVDQYGNPVPQNTLLRISVKNDSPSAFLWVDYAELENGEWAEEHDAWLIVTAPSTYNVTASAGGFEAVSKQVVFEEPSLEIVAPATALPDTRVPVMVRLTNLWASGRDLEVDLATSTTNSAFYATDQTAEPITQAVIQAYNSEVTVYLESDDPLGTAVELTASIADLNLTAKATINLGRSADGTTTLSRGWNIVSTPWTLAEGKNTIDQVLSHPEYVEQAYGYANGQWYQVTTADPATMELRPLEALYVKLKGATDAAFWARRGLGTPPVRDLAAGWNLIGNPASSATGANEALSSITGSYAVVINPAGCNQGDWVYTPQTATVPNMEAFRGYWVYMTKADKLAGQAMPPLE</sequence>
<name>A0A6I5ZS06_9FIRM</name>
<keyword evidence="1" id="KW-0732">Signal</keyword>
<feature type="chain" id="PRO_5026260659" description="Invasin/intimin cell-adhesion" evidence="1">
    <location>
        <begin position="38"/>
        <end position="1027"/>
    </location>
</feature>
<keyword evidence="3" id="KW-1185">Reference proteome</keyword>
<proteinExistence type="predicted"/>
<evidence type="ECO:0000256" key="1">
    <source>
        <dbReference type="SAM" id="SignalP"/>
    </source>
</evidence>
<organism evidence="2 3">
    <name type="scientific">Neomoorella glycerini</name>
    <dbReference type="NCBI Taxonomy" id="55779"/>
    <lineage>
        <taxon>Bacteria</taxon>
        <taxon>Bacillati</taxon>
        <taxon>Bacillota</taxon>
        <taxon>Clostridia</taxon>
        <taxon>Neomoorellales</taxon>
        <taxon>Neomoorellaceae</taxon>
        <taxon>Neomoorella</taxon>
    </lineage>
</organism>
<dbReference type="OrthoDB" id="1717699at2"/>
<protein>
    <recommendedName>
        <fullName evidence="4">Invasin/intimin cell-adhesion</fullName>
    </recommendedName>
</protein>
<dbReference type="Proteomes" id="UP000425916">
    <property type="component" value="Chromosome"/>
</dbReference>
<accession>A0A6I5ZS06</accession>